<name>A0AAW5VG94_9LEPT</name>
<proteinExistence type="predicted"/>
<evidence type="ECO:0000313" key="2">
    <source>
        <dbReference type="Proteomes" id="UP001209694"/>
    </source>
</evidence>
<sequence>MRHAKKSLQEYKMSKIVIIFGAGCSVASGAPLMNNFIDKGDKLAYDNPDSIDIQSFNLVKKARQELQRGSIKSNIDIHNIEDFFTAFELASVFGQLGDLDQSNIDNLSIAMKKFIIQTIENSITYKLEKGFIRPHSEFNTIANFIHSLLDKKIIKNLSEITLITFNYDLNLEIALHYNNIPFSYSFSEETNIDCLKVLKLHGSINWAKDQNNNINEVLRIKDIMNSPQHIRQNRIPIRLSNNISINL</sequence>
<dbReference type="InterPro" id="IPR029035">
    <property type="entry name" value="DHS-like_NAD/FAD-binding_dom"/>
</dbReference>
<dbReference type="Proteomes" id="UP001209694">
    <property type="component" value="Unassembled WGS sequence"/>
</dbReference>
<dbReference type="Pfam" id="PF13289">
    <property type="entry name" value="SIR2_2"/>
    <property type="match status" value="1"/>
</dbReference>
<reference evidence="1" key="1">
    <citation type="submission" date="2022-06" db="EMBL/GenBank/DDBJ databases">
        <title>Leptospira isolates from biofilms formed at urban environments.</title>
        <authorList>
            <person name="Ribeiro P.S."/>
            <person name="Sousa T."/>
            <person name="Carvalho N."/>
            <person name="Aburjaile F."/>
            <person name="Neves F."/>
            <person name="Oliveira D."/>
            <person name="Blanco L."/>
            <person name="Lima J."/>
            <person name="Costa F."/>
            <person name="Brenig B."/>
            <person name="Soares S."/>
            <person name="Ramos R."/>
            <person name="Goes-Neto A."/>
            <person name="Matiuzzi M."/>
            <person name="Azevedo V."/>
            <person name="Ristow P."/>
        </authorList>
    </citation>
    <scope>NUCLEOTIDE SEQUENCE</scope>
    <source>
        <strain evidence="1">VSF7</strain>
    </source>
</reference>
<protein>
    <submittedName>
        <fullName evidence="1">SIR2 family protein</fullName>
    </submittedName>
</protein>
<dbReference type="AlphaFoldDB" id="A0AAW5VG94"/>
<organism evidence="1 2">
    <name type="scientific">Leptospira levettii</name>
    <dbReference type="NCBI Taxonomy" id="2023178"/>
    <lineage>
        <taxon>Bacteria</taxon>
        <taxon>Pseudomonadati</taxon>
        <taxon>Spirochaetota</taxon>
        <taxon>Spirochaetia</taxon>
        <taxon>Leptospirales</taxon>
        <taxon>Leptospiraceae</taxon>
        <taxon>Leptospira</taxon>
    </lineage>
</organism>
<dbReference type="SUPFAM" id="SSF52467">
    <property type="entry name" value="DHS-like NAD/FAD-binding domain"/>
    <property type="match status" value="1"/>
</dbReference>
<evidence type="ECO:0000313" key="1">
    <source>
        <dbReference type="EMBL" id="MCW7517270.1"/>
    </source>
</evidence>
<comment type="caution">
    <text evidence="1">The sequence shown here is derived from an EMBL/GenBank/DDBJ whole genome shotgun (WGS) entry which is preliminary data.</text>
</comment>
<dbReference type="EMBL" id="JAMQQD010000018">
    <property type="protein sequence ID" value="MCW7517270.1"/>
    <property type="molecule type" value="Genomic_DNA"/>
</dbReference>
<gene>
    <name evidence="1" type="ORF">ND810_19035</name>
</gene>
<accession>A0AAW5VG94</accession>